<comment type="caution">
    <text evidence="1">The sequence shown here is derived from an EMBL/GenBank/DDBJ whole genome shotgun (WGS) entry which is preliminary data.</text>
</comment>
<proteinExistence type="predicted"/>
<sequence length="82" mass="9554">MVLHVINLINILLNKGFERIIFLFLCFLLLKVNISKISPSHVHKFSVSLIARYFSTFTHLLNSNRYSGALRKVYEIANYINI</sequence>
<evidence type="ECO:0000313" key="1">
    <source>
        <dbReference type="EMBL" id="KKN33524.1"/>
    </source>
</evidence>
<gene>
    <name evidence="1" type="ORF">LCGC14_0802810</name>
</gene>
<dbReference type="AlphaFoldDB" id="A0A0F9PTQ8"/>
<organism evidence="1">
    <name type="scientific">marine sediment metagenome</name>
    <dbReference type="NCBI Taxonomy" id="412755"/>
    <lineage>
        <taxon>unclassified sequences</taxon>
        <taxon>metagenomes</taxon>
        <taxon>ecological metagenomes</taxon>
    </lineage>
</organism>
<dbReference type="EMBL" id="LAZR01002170">
    <property type="protein sequence ID" value="KKN33524.1"/>
    <property type="molecule type" value="Genomic_DNA"/>
</dbReference>
<name>A0A0F9PTQ8_9ZZZZ</name>
<reference evidence="1" key="1">
    <citation type="journal article" date="2015" name="Nature">
        <title>Complex archaea that bridge the gap between prokaryotes and eukaryotes.</title>
        <authorList>
            <person name="Spang A."/>
            <person name="Saw J.H."/>
            <person name="Jorgensen S.L."/>
            <person name="Zaremba-Niedzwiedzka K."/>
            <person name="Martijn J."/>
            <person name="Lind A.E."/>
            <person name="van Eijk R."/>
            <person name="Schleper C."/>
            <person name="Guy L."/>
            <person name="Ettema T.J."/>
        </authorList>
    </citation>
    <scope>NUCLEOTIDE SEQUENCE</scope>
</reference>
<accession>A0A0F9PTQ8</accession>
<protein>
    <submittedName>
        <fullName evidence="1">Uncharacterized protein</fullName>
    </submittedName>
</protein>